<feature type="transmembrane region" description="Helical" evidence="3">
    <location>
        <begin position="115"/>
        <end position="137"/>
    </location>
</feature>
<feature type="transmembrane region" description="Helical" evidence="3">
    <location>
        <begin position="6"/>
        <end position="25"/>
    </location>
</feature>
<keyword evidence="3" id="KW-0812">Transmembrane</keyword>
<dbReference type="Pfam" id="PF00990">
    <property type="entry name" value="GGDEF"/>
    <property type="match status" value="1"/>
</dbReference>
<dbReference type="InterPro" id="IPR043128">
    <property type="entry name" value="Rev_trsase/Diguanyl_cyclase"/>
</dbReference>
<dbReference type="EC" id="2.7.7.65" evidence="1"/>
<dbReference type="NCBIfam" id="TIGR00254">
    <property type="entry name" value="GGDEF"/>
    <property type="match status" value="1"/>
</dbReference>
<dbReference type="PANTHER" id="PTHR45138:SF9">
    <property type="entry name" value="DIGUANYLATE CYCLASE DGCM-RELATED"/>
    <property type="match status" value="1"/>
</dbReference>
<dbReference type="PANTHER" id="PTHR45138">
    <property type="entry name" value="REGULATORY COMPONENTS OF SENSORY TRANSDUCTION SYSTEM"/>
    <property type="match status" value="1"/>
</dbReference>
<sequence>MPSAKQAFLIGALFCLLSFLVILALQTRRVRGVNQILAATVLGIGGNLLYAFGRELPPLIAYEMANGVYAAASATLFVAYRYFFTRRPFSLALTIAVPALMAAIAFFHYVHDSFLARSVIVSLFQIGIAGGIAVTLLQSRAQWHKPYYTECFILTMCSLVSLGHLARMGWMLVAPQPPASLLQSEDGSVILMSAAAVALPALAFGGLLLAHRRIISMVEYAANHDFLTGALSRKGFFEISERELARAVRHHRPLALLLIDFDNFKPVNDTYGHDAGDRTLMLFSRFAKEQLRAVDCLGRMGGDEFAILLPETELPGAVAVANKLSKKIKAGMTGKEHAGLTVSIGVAVRADGDSLQTLIKRADEALYEAKDNGRDRVASNPRLPADACLHSA</sequence>
<dbReference type="AlphaFoldDB" id="A0A4R3HW56"/>
<reference evidence="5 6" key="1">
    <citation type="submission" date="2019-03" db="EMBL/GenBank/DDBJ databases">
        <title>Genomic Encyclopedia of Type Strains, Phase IV (KMG-IV): sequencing the most valuable type-strain genomes for metagenomic binning, comparative biology and taxonomic classification.</title>
        <authorList>
            <person name="Goeker M."/>
        </authorList>
    </citation>
    <scope>NUCLEOTIDE SEQUENCE [LARGE SCALE GENOMIC DNA]</scope>
    <source>
        <strain evidence="5 6">DSM 7445</strain>
    </source>
</reference>
<feature type="transmembrane region" description="Helical" evidence="3">
    <location>
        <begin position="190"/>
        <end position="210"/>
    </location>
</feature>
<gene>
    <name evidence="5" type="ORF">EDC30_104311</name>
</gene>
<feature type="transmembrane region" description="Helical" evidence="3">
    <location>
        <begin position="32"/>
        <end position="52"/>
    </location>
</feature>
<dbReference type="FunFam" id="3.30.70.270:FF:000001">
    <property type="entry name" value="Diguanylate cyclase domain protein"/>
    <property type="match status" value="1"/>
</dbReference>
<dbReference type="CDD" id="cd01949">
    <property type="entry name" value="GGDEF"/>
    <property type="match status" value="1"/>
</dbReference>
<dbReference type="Proteomes" id="UP000295382">
    <property type="component" value="Unassembled WGS sequence"/>
</dbReference>
<dbReference type="InterPro" id="IPR000160">
    <property type="entry name" value="GGDEF_dom"/>
</dbReference>
<evidence type="ECO:0000259" key="4">
    <source>
        <dbReference type="PROSITE" id="PS50887"/>
    </source>
</evidence>
<dbReference type="EMBL" id="SLZQ01000004">
    <property type="protein sequence ID" value="TCS37507.1"/>
    <property type="molecule type" value="Genomic_DNA"/>
</dbReference>
<feature type="transmembrane region" description="Helical" evidence="3">
    <location>
        <begin position="91"/>
        <end position="109"/>
    </location>
</feature>
<dbReference type="InterPro" id="IPR050469">
    <property type="entry name" value="Diguanylate_Cyclase"/>
</dbReference>
<feature type="transmembrane region" description="Helical" evidence="3">
    <location>
        <begin position="64"/>
        <end position="84"/>
    </location>
</feature>
<dbReference type="OrthoDB" id="9813903at2"/>
<evidence type="ECO:0000256" key="3">
    <source>
        <dbReference type="SAM" id="Phobius"/>
    </source>
</evidence>
<accession>A0A4R3HW56</accession>
<feature type="domain" description="GGDEF" evidence="4">
    <location>
        <begin position="252"/>
        <end position="382"/>
    </location>
</feature>
<dbReference type="PROSITE" id="PS50887">
    <property type="entry name" value="GGDEF"/>
    <property type="match status" value="1"/>
</dbReference>
<comment type="catalytic activity">
    <reaction evidence="2">
        <text>2 GTP = 3',3'-c-di-GMP + 2 diphosphate</text>
        <dbReference type="Rhea" id="RHEA:24898"/>
        <dbReference type="ChEBI" id="CHEBI:33019"/>
        <dbReference type="ChEBI" id="CHEBI:37565"/>
        <dbReference type="ChEBI" id="CHEBI:58805"/>
        <dbReference type="EC" id="2.7.7.65"/>
    </reaction>
</comment>
<evidence type="ECO:0000313" key="6">
    <source>
        <dbReference type="Proteomes" id="UP000295382"/>
    </source>
</evidence>
<name>A0A4R3HW56_PAULE</name>
<keyword evidence="3" id="KW-1133">Transmembrane helix</keyword>
<keyword evidence="6" id="KW-1185">Reference proteome</keyword>
<evidence type="ECO:0000256" key="1">
    <source>
        <dbReference type="ARBA" id="ARBA00012528"/>
    </source>
</evidence>
<dbReference type="InterPro" id="IPR029787">
    <property type="entry name" value="Nucleotide_cyclase"/>
</dbReference>
<dbReference type="SUPFAM" id="SSF55073">
    <property type="entry name" value="Nucleotide cyclase"/>
    <property type="match status" value="1"/>
</dbReference>
<keyword evidence="3" id="KW-0472">Membrane</keyword>
<comment type="caution">
    <text evidence="5">The sequence shown here is derived from an EMBL/GenBank/DDBJ whole genome shotgun (WGS) entry which is preliminary data.</text>
</comment>
<evidence type="ECO:0000256" key="2">
    <source>
        <dbReference type="ARBA" id="ARBA00034247"/>
    </source>
</evidence>
<dbReference type="SMART" id="SM00267">
    <property type="entry name" value="GGDEF"/>
    <property type="match status" value="1"/>
</dbReference>
<dbReference type="GO" id="GO:0052621">
    <property type="term" value="F:diguanylate cyclase activity"/>
    <property type="evidence" value="ECO:0007669"/>
    <property type="project" value="UniProtKB-EC"/>
</dbReference>
<dbReference type="RefSeq" id="WP_132258443.1">
    <property type="nucleotide sequence ID" value="NZ_SLZQ01000004.1"/>
</dbReference>
<dbReference type="Gene3D" id="3.30.70.270">
    <property type="match status" value="1"/>
</dbReference>
<feature type="transmembrane region" description="Helical" evidence="3">
    <location>
        <begin position="149"/>
        <end position="170"/>
    </location>
</feature>
<evidence type="ECO:0000313" key="5">
    <source>
        <dbReference type="EMBL" id="TCS37507.1"/>
    </source>
</evidence>
<protein>
    <recommendedName>
        <fullName evidence="1">diguanylate cyclase</fullName>
        <ecNumber evidence="1">2.7.7.65</ecNumber>
    </recommendedName>
</protein>
<organism evidence="5 6">
    <name type="scientific">Paucimonas lemoignei</name>
    <name type="common">Pseudomonas lemoignei</name>
    <dbReference type="NCBI Taxonomy" id="29443"/>
    <lineage>
        <taxon>Bacteria</taxon>
        <taxon>Pseudomonadati</taxon>
        <taxon>Pseudomonadota</taxon>
        <taxon>Betaproteobacteria</taxon>
        <taxon>Burkholderiales</taxon>
        <taxon>Burkholderiaceae</taxon>
        <taxon>Paucimonas</taxon>
    </lineage>
</organism>
<proteinExistence type="predicted"/>